<name>A0A545TIW1_9GAMM</name>
<dbReference type="SUPFAM" id="SSF55347">
    <property type="entry name" value="Glyceraldehyde-3-phosphate dehydrogenase-like, C-terminal domain"/>
    <property type="match status" value="1"/>
</dbReference>
<dbReference type="InterPro" id="IPR036291">
    <property type="entry name" value="NAD(P)-bd_dom_sf"/>
</dbReference>
<keyword evidence="1" id="KW-0560">Oxidoreductase</keyword>
<dbReference type="InterPro" id="IPR051168">
    <property type="entry name" value="AASS"/>
</dbReference>
<keyword evidence="6" id="KW-1185">Reference proteome</keyword>
<dbReference type="RefSeq" id="WP_142888524.1">
    <property type="nucleotide sequence ID" value="NZ_VIKR01000001.1"/>
</dbReference>
<organism evidence="5 6">
    <name type="scientific">Aliikangiella marina</name>
    <dbReference type="NCBI Taxonomy" id="1712262"/>
    <lineage>
        <taxon>Bacteria</taxon>
        <taxon>Pseudomonadati</taxon>
        <taxon>Pseudomonadota</taxon>
        <taxon>Gammaproteobacteria</taxon>
        <taxon>Oceanospirillales</taxon>
        <taxon>Pleioneaceae</taxon>
        <taxon>Aliikangiella</taxon>
    </lineage>
</organism>
<dbReference type="Pfam" id="PF16653">
    <property type="entry name" value="Sacchrp_dh_C"/>
    <property type="match status" value="1"/>
</dbReference>
<dbReference type="InterPro" id="IPR032095">
    <property type="entry name" value="Sacchrp_dh-like_C"/>
</dbReference>
<accession>A0A545TIW1</accession>
<dbReference type="Gene3D" id="3.30.360.10">
    <property type="entry name" value="Dihydrodipicolinate Reductase, domain 2"/>
    <property type="match status" value="1"/>
</dbReference>
<dbReference type="SUPFAM" id="SSF51735">
    <property type="entry name" value="NAD(P)-binding Rossmann-fold domains"/>
    <property type="match status" value="1"/>
</dbReference>
<reference evidence="5 6" key="1">
    <citation type="submission" date="2019-06" db="EMBL/GenBank/DDBJ databases">
        <title>Draft genome of Aliikangiella marina GYP-15.</title>
        <authorList>
            <person name="Wang G."/>
        </authorList>
    </citation>
    <scope>NUCLEOTIDE SEQUENCE [LARGE SCALE GENOMIC DNA]</scope>
    <source>
        <strain evidence="5 6">GYP-15</strain>
    </source>
</reference>
<evidence type="ECO:0000259" key="4">
    <source>
        <dbReference type="Pfam" id="PF16653"/>
    </source>
</evidence>
<feature type="domain" description="Saccharopine dehydrogenase NADP binding" evidence="3">
    <location>
        <begin position="4"/>
        <end position="105"/>
    </location>
</feature>
<dbReference type="PANTHER" id="PTHR11133:SF22">
    <property type="entry name" value="ALPHA-AMINOADIPIC SEMIALDEHYDE SYNTHASE, MITOCHONDRIAL"/>
    <property type="match status" value="1"/>
</dbReference>
<comment type="caution">
    <text evidence="5">The sequence shown here is derived from an EMBL/GenBank/DDBJ whole genome shotgun (WGS) entry which is preliminary data.</text>
</comment>
<protein>
    <submittedName>
        <fullName evidence="5">Saccharopine dehydrogenase</fullName>
    </submittedName>
</protein>
<feature type="domain" description="Saccharopine dehydrogenase-like C-terminal" evidence="4">
    <location>
        <begin position="121"/>
        <end position="366"/>
    </location>
</feature>
<dbReference type="OrthoDB" id="9769367at2"/>
<dbReference type="EMBL" id="VIKR01000001">
    <property type="protein sequence ID" value="TQV77164.1"/>
    <property type="molecule type" value="Genomic_DNA"/>
</dbReference>
<evidence type="ECO:0000256" key="2">
    <source>
        <dbReference type="SAM" id="Coils"/>
    </source>
</evidence>
<dbReference type="CDD" id="cd02440">
    <property type="entry name" value="AdoMet_MTases"/>
    <property type="match status" value="1"/>
</dbReference>
<dbReference type="Gene3D" id="3.40.50.720">
    <property type="entry name" value="NAD(P)-binding Rossmann-like Domain"/>
    <property type="match status" value="1"/>
</dbReference>
<dbReference type="PANTHER" id="PTHR11133">
    <property type="entry name" value="SACCHAROPINE DEHYDROGENASE"/>
    <property type="match status" value="1"/>
</dbReference>
<evidence type="ECO:0000313" key="6">
    <source>
        <dbReference type="Proteomes" id="UP000317839"/>
    </source>
</evidence>
<evidence type="ECO:0000313" key="5">
    <source>
        <dbReference type="EMBL" id="TQV77164.1"/>
    </source>
</evidence>
<keyword evidence="2" id="KW-0175">Coiled coil</keyword>
<dbReference type="Proteomes" id="UP000317839">
    <property type="component" value="Unassembled WGS sequence"/>
</dbReference>
<dbReference type="InterPro" id="IPR005097">
    <property type="entry name" value="Sacchrp_dh_NADP-bd"/>
</dbReference>
<dbReference type="Pfam" id="PF03435">
    <property type="entry name" value="Sacchrp_dh_NADP"/>
    <property type="match status" value="1"/>
</dbReference>
<dbReference type="AlphaFoldDB" id="A0A545TIW1"/>
<sequence length="378" mass="42828">MTKIVVLGSGMIGHAMAVDLADKFDVTAVDKNKRSLQNLQKVNDKINTEVFDLSENDSYEELLKPFDLAVCAVPGFMGFETLKKILHTGTSVVDISFFPENCFDLDYLAKKNDCFAIVDCGVAPGMSNVVLGHLDNQIDIKNYECLVGGLPSKREWPFNYKAPFSPIDVIEEYTRPARYVENGELVIREPLSDCELMEIQRVGTLEAFNTDGLRTLIHTMDHIPNMKEKTLRYPGHAEYIQVLQKSGFFSEESMELEGVSFRPIDVTARILRDNWKLKSSDEEFTVMRITIEGDRNGKQRRYVYRLLDKGSEATKTTSMARTTGYTATAMVNFVAQNKIEAGVFAPESIGSMDGAYQFILDYLNQRDVEYRIEEFTLE</sequence>
<dbReference type="GO" id="GO:0016491">
    <property type="term" value="F:oxidoreductase activity"/>
    <property type="evidence" value="ECO:0007669"/>
    <property type="project" value="UniProtKB-KW"/>
</dbReference>
<proteinExistence type="predicted"/>
<feature type="coiled-coil region" evidence="2">
    <location>
        <begin position="29"/>
        <end position="56"/>
    </location>
</feature>
<evidence type="ECO:0000256" key="1">
    <source>
        <dbReference type="ARBA" id="ARBA00023002"/>
    </source>
</evidence>
<gene>
    <name evidence="5" type="ORF">FLL45_04240</name>
</gene>
<evidence type="ECO:0000259" key="3">
    <source>
        <dbReference type="Pfam" id="PF03435"/>
    </source>
</evidence>